<feature type="region of interest" description="Disordered" evidence="1">
    <location>
        <begin position="27"/>
        <end position="60"/>
    </location>
</feature>
<organism evidence="2 3">
    <name type="scientific">Plectus sambesii</name>
    <dbReference type="NCBI Taxonomy" id="2011161"/>
    <lineage>
        <taxon>Eukaryota</taxon>
        <taxon>Metazoa</taxon>
        <taxon>Ecdysozoa</taxon>
        <taxon>Nematoda</taxon>
        <taxon>Chromadorea</taxon>
        <taxon>Plectida</taxon>
        <taxon>Plectina</taxon>
        <taxon>Plectoidea</taxon>
        <taxon>Plectidae</taxon>
        <taxon>Plectus</taxon>
    </lineage>
</organism>
<feature type="compositionally biased region" description="Low complexity" evidence="1">
    <location>
        <begin position="42"/>
        <end position="57"/>
    </location>
</feature>
<proteinExistence type="predicted"/>
<reference evidence="3" key="1">
    <citation type="submission" date="2022-11" db="UniProtKB">
        <authorList>
            <consortium name="WormBaseParasite"/>
        </authorList>
    </citation>
    <scope>IDENTIFICATION</scope>
</reference>
<evidence type="ECO:0000313" key="3">
    <source>
        <dbReference type="WBParaSite" id="PSAMB.scaffold2452size23156.g17799.t1"/>
    </source>
</evidence>
<dbReference type="WBParaSite" id="PSAMB.scaffold2452size23156.g17799.t1">
    <property type="protein sequence ID" value="PSAMB.scaffold2452size23156.g17799.t1"/>
    <property type="gene ID" value="PSAMB.scaffold2452size23156.g17799"/>
</dbReference>
<dbReference type="Proteomes" id="UP000887566">
    <property type="component" value="Unplaced"/>
</dbReference>
<name>A0A914VT93_9BILA</name>
<evidence type="ECO:0000256" key="1">
    <source>
        <dbReference type="SAM" id="MobiDB-lite"/>
    </source>
</evidence>
<accession>A0A914VT93</accession>
<dbReference type="AlphaFoldDB" id="A0A914VT93"/>
<keyword evidence="2" id="KW-1185">Reference proteome</keyword>
<sequence>MRLLAAAPIVDGDECYWRRRWSDNTRRRRRDHRRFPQEQRRQLTLQPLSSTTSTTPQKSIQSLLVFAPRPAVYNRWLHAPRQLPPVAPTLNDHVQDTRLSDAVLQRRAPLDERPLIYRVHNNPAVCHNF</sequence>
<evidence type="ECO:0000313" key="2">
    <source>
        <dbReference type="Proteomes" id="UP000887566"/>
    </source>
</evidence>
<protein>
    <submittedName>
        <fullName evidence="3">Uncharacterized protein</fullName>
    </submittedName>
</protein>